<dbReference type="InterPro" id="IPR011545">
    <property type="entry name" value="DEAD/DEAH_box_helicase_dom"/>
</dbReference>
<feature type="domain" description="Helicase ATP-binding" evidence="13">
    <location>
        <begin position="29"/>
        <end position="197"/>
    </location>
</feature>
<sequence length="652" mass="73129">MESASDKIYDTLKRYWGFTEFRPVQEEIIRSVLEGRDTLALMPTGGGKSLTYQVPTLARPGLCIVVTPLIALMKDQVDRLRARRIAAVAIHSGLSPRQIDIALDNCVYGDVKFLYVAPERLATEAFRLRVVRMNVSLLAVDEAHCISQWGYDFRPSYLRIAELREKLPGVPVLALTASATKPVADDIMRHLKFAEPHILRSSFARPNLSYSVRRTDDKNGQLLRLVHNVPGSGIVYTRTREGTEQTADFLRQEGVPAAAYHGGLGHAERALRQEEWLSGKVRVMVATNAFGMGIDKPDVRFVVHYAMCDSLESYYQEAGRAGRDGARAYALLLVASDDSDRIARRFEQEFPPLEKVKDIYESVCSYLQVGVGDGGEASFLFNIHDFCAREHLYSGTVLSALKLLQQNGYMTLTDAQENPARVMFCVSRDELYKLRVQRDELDHFIRTLLRLYNGVFTEFRPIDEGELATWSGYTVQRVKELLKRLWQLRVIRYIPSNRSPILFLNEERLPRADLYIAPETYQRRQQLMRERFEQMVAYAANDDECRGAVLEKYFGEGDPAPCGVCDVCLARKRAAKASAGASDADAAALRESILQRLAESPADPRQLAADMACPPERLAGAVRELLAERAVRTSPDGCLALSGGPDNPDPVK</sequence>
<dbReference type="Pfam" id="PF00270">
    <property type="entry name" value="DEAD"/>
    <property type="match status" value="1"/>
</dbReference>
<dbReference type="Pfam" id="PF16124">
    <property type="entry name" value="RecQ_Zn_bind"/>
    <property type="match status" value="1"/>
</dbReference>
<evidence type="ECO:0000256" key="7">
    <source>
        <dbReference type="ARBA" id="ARBA00023125"/>
    </source>
</evidence>
<dbReference type="EMBL" id="FNRI01000009">
    <property type="protein sequence ID" value="SEA93912.1"/>
    <property type="molecule type" value="Genomic_DNA"/>
</dbReference>
<dbReference type="GO" id="GO:0005524">
    <property type="term" value="F:ATP binding"/>
    <property type="evidence" value="ECO:0007669"/>
    <property type="project" value="UniProtKB-KW"/>
</dbReference>
<evidence type="ECO:0000256" key="9">
    <source>
        <dbReference type="ARBA" id="ARBA00034617"/>
    </source>
</evidence>
<dbReference type="GO" id="GO:0043138">
    <property type="term" value="F:3'-5' DNA helicase activity"/>
    <property type="evidence" value="ECO:0007669"/>
    <property type="project" value="UniProtKB-EC"/>
</dbReference>
<dbReference type="EC" id="5.6.2.4" evidence="10"/>
<evidence type="ECO:0000256" key="8">
    <source>
        <dbReference type="ARBA" id="ARBA00023235"/>
    </source>
</evidence>
<dbReference type="SMART" id="SM00490">
    <property type="entry name" value="HELICc"/>
    <property type="match status" value="1"/>
</dbReference>
<evidence type="ECO:0000259" key="14">
    <source>
        <dbReference type="PROSITE" id="PS51194"/>
    </source>
</evidence>
<keyword evidence="6" id="KW-0067">ATP-binding</keyword>
<reference evidence="15 16" key="1">
    <citation type="submission" date="2016-10" db="EMBL/GenBank/DDBJ databases">
        <authorList>
            <person name="de Groot N.N."/>
        </authorList>
    </citation>
    <scope>NUCLEOTIDE SEQUENCE [LARGE SCALE GENOMIC DNA]</scope>
    <source>
        <strain evidence="15 16">DSM 25383</strain>
    </source>
</reference>
<evidence type="ECO:0000256" key="2">
    <source>
        <dbReference type="ARBA" id="ARBA00022723"/>
    </source>
</evidence>
<dbReference type="FunFam" id="3.40.50.300:FF:001389">
    <property type="entry name" value="ATP-dependent DNA helicase RecQ"/>
    <property type="match status" value="1"/>
</dbReference>
<dbReference type="Gene3D" id="3.40.50.300">
    <property type="entry name" value="P-loop containing nucleotide triphosphate hydrolases"/>
    <property type="match status" value="2"/>
</dbReference>
<dbReference type="Gene3D" id="1.10.10.10">
    <property type="entry name" value="Winged helix-like DNA-binding domain superfamily/Winged helix DNA-binding domain"/>
    <property type="match status" value="1"/>
</dbReference>
<accession>A0A1H4FBQ1</accession>
<evidence type="ECO:0000256" key="6">
    <source>
        <dbReference type="ARBA" id="ARBA00022840"/>
    </source>
</evidence>
<keyword evidence="2" id="KW-0479">Metal-binding</keyword>
<dbReference type="InterPro" id="IPR027417">
    <property type="entry name" value="P-loop_NTPase"/>
</dbReference>
<feature type="domain" description="Helicase C-terminal" evidence="14">
    <location>
        <begin position="221"/>
        <end position="367"/>
    </location>
</feature>
<evidence type="ECO:0000256" key="12">
    <source>
        <dbReference type="ARBA" id="ARBA00044550"/>
    </source>
</evidence>
<evidence type="ECO:0000313" key="16">
    <source>
        <dbReference type="Proteomes" id="UP000183253"/>
    </source>
</evidence>
<dbReference type="OrthoDB" id="9763310at2"/>
<dbReference type="GO" id="GO:0005737">
    <property type="term" value="C:cytoplasm"/>
    <property type="evidence" value="ECO:0007669"/>
    <property type="project" value="TreeGrafter"/>
</dbReference>
<evidence type="ECO:0000256" key="5">
    <source>
        <dbReference type="ARBA" id="ARBA00022806"/>
    </source>
</evidence>
<keyword evidence="4" id="KW-0378">Hydrolase</keyword>
<keyword evidence="3" id="KW-0547">Nucleotide-binding</keyword>
<dbReference type="GO" id="GO:0006281">
    <property type="term" value="P:DNA repair"/>
    <property type="evidence" value="ECO:0007669"/>
    <property type="project" value="TreeGrafter"/>
</dbReference>
<dbReference type="SUPFAM" id="SSF52540">
    <property type="entry name" value="P-loop containing nucleoside triphosphate hydrolases"/>
    <property type="match status" value="1"/>
</dbReference>
<comment type="catalytic activity">
    <reaction evidence="9">
        <text>Couples ATP hydrolysis with the unwinding of duplex DNA by translocating in the 3'-5' direction.</text>
        <dbReference type="EC" id="5.6.2.4"/>
    </reaction>
</comment>
<dbReference type="CDD" id="cd18794">
    <property type="entry name" value="SF2_C_RecQ"/>
    <property type="match status" value="1"/>
</dbReference>
<dbReference type="Pfam" id="PF00271">
    <property type="entry name" value="Helicase_C"/>
    <property type="match status" value="1"/>
</dbReference>
<keyword evidence="16" id="KW-1185">Reference proteome</keyword>
<dbReference type="GO" id="GO:0009378">
    <property type="term" value="F:four-way junction helicase activity"/>
    <property type="evidence" value="ECO:0007669"/>
    <property type="project" value="TreeGrafter"/>
</dbReference>
<dbReference type="SMART" id="SM00487">
    <property type="entry name" value="DEXDc"/>
    <property type="match status" value="1"/>
</dbReference>
<dbReference type="InterPro" id="IPR036388">
    <property type="entry name" value="WH-like_DNA-bd_sf"/>
</dbReference>
<dbReference type="PROSITE" id="PS51194">
    <property type="entry name" value="HELICASE_CTER"/>
    <property type="match status" value="1"/>
</dbReference>
<dbReference type="InterPro" id="IPR004589">
    <property type="entry name" value="DNA_helicase_ATP-dep_RecQ"/>
</dbReference>
<dbReference type="STRING" id="1033731.SAMN05444145_109125"/>
<dbReference type="Proteomes" id="UP000183253">
    <property type="component" value="Unassembled WGS sequence"/>
</dbReference>
<gene>
    <name evidence="15" type="ORF">SAMN05444145_109125</name>
</gene>
<keyword evidence="5 15" id="KW-0347">Helicase</keyword>
<evidence type="ECO:0000256" key="1">
    <source>
        <dbReference type="ARBA" id="ARBA00005446"/>
    </source>
</evidence>
<dbReference type="InterPro" id="IPR001650">
    <property type="entry name" value="Helicase_C-like"/>
</dbReference>
<dbReference type="GO" id="GO:0016787">
    <property type="term" value="F:hydrolase activity"/>
    <property type="evidence" value="ECO:0007669"/>
    <property type="project" value="UniProtKB-KW"/>
</dbReference>
<evidence type="ECO:0000313" key="15">
    <source>
        <dbReference type="EMBL" id="SEA93912.1"/>
    </source>
</evidence>
<evidence type="ECO:0000256" key="4">
    <source>
        <dbReference type="ARBA" id="ARBA00022801"/>
    </source>
</evidence>
<evidence type="ECO:0000256" key="10">
    <source>
        <dbReference type="ARBA" id="ARBA00034808"/>
    </source>
</evidence>
<evidence type="ECO:0000259" key="13">
    <source>
        <dbReference type="PROSITE" id="PS51192"/>
    </source>
</evidence>
<dbReference type="PANTHER" id="PTHR13710:SF105">
    <property type="entry name" value="ATP-DEPENDENT DNA HELICASE Q1"/>
    <property type="match status" value="1"/>
</dbReference>
<dbReference type="CDD" id="cd17920">
    <property type="entry name" value="DEXHc_RecQ"/>
    <property type="match status" value="1"/>
</dbReference>
<comment type="similarity">
    <text evidence="1">Belongs to the helicase family. RecQ subfamily.</text>
</comment>
<dbReference type="PROSITE" id="PS51192">
    <property type="entry name" value="HELICASE_ATP_BIND_1"/>
    <property type="match status" value="1"/>
</dbReference>
<evidence type="ECO:0000256" key="11">
    <source>
        <dbReference type="ARBA" id="ARBA00044535"/>
    </source>
</evidence>
<proteinExistence type="inferred from homology"/>
<protein>
    <recommendedName>
        <fullName evidence="11">ATP-dependent DNA helicase RecQ</fullName>
        <ecNumber evidence="10">5.6.2.4</ecNumber>
    </recommendedName>
    <alternativeName>
        <fullName evidence="12">DNA 3'-5' helicase RecQ</fullName>
    </alternativeName>
</protein>
<dbReference type="GO" id="GO:0030894">
    <property type="term" value="C:replisome"/>
    <property type="evidence" value="ECO:0007669"/>
    <property type="project" value="TreeGrafter"/>
</dbReference>
<dbReference type="InterPro" id="IPR014001">
    <property type="entry name" value="Helicase_ATP-bd"/>
</dbReference>
<keyword evidence="7" id="KW-0238">DNA-binding</keyword>
<name>A0A1H4FBQ1_9BACT</name>
<evidence type="ECO:0000256" key="3">
    <source>
        <dbReference type="ARBA" id="ARBA00022741"/>
    </source>
</evidence>
<dbReference type="AlphaFoldDB" id="A0A1H4FBQ1"/>
<dbReference type="NCBIfam" id="TIGR00614">
    <property type="entry name" value="recQ_fam"/>
    <property type="match status" value="1"/>
</dbReference>
<dbReference type="GO" id="GO:0043590">
    <property type="term" value="C:bacterial nucleoid"/>
    <property type="evidence" value="ECO:0007669"/>
    <property type="project" value="TreeGrafter"/>
</dbReference>
<dbReference type="InterPro" id="IPR032284">
    <property type="entry name" value="RecQ_Zn-bd"/>
</dbReference>
<organism evidence="15 16">
    <name type="scientific">Alistipes timonensis JC136</name>
    <dbReference type="NCBI Taxonomy" id="1033731"/>
    <lineage>
        <taxon>Bacteria</taxon>
        <taxon>Pseudomonadati</taxon>
        <taxon>Bacteroidota</taxon>
        <taxon>Bacteroidia</taxon>
        <taxon>Bacteroidales</taxon>
        <taxon>Rikenellaceae</taxon>
        <taxon>Alistipes</taxon>
    </lineage>
</organism>
<dbReference type="GO" id="GO:0046872">
    <property type="term" value="F:metal ion binding"/>
    <property type="evidence" value="ECO:0007669"/>
    <property type="project" value="UniProtKB-KW"/>
</dbReference>
<dbReference type="GO" id="GO:0006310">
    <property type="term" value="P:DNA recombination"/>
    <property type="evidence" value="ECO:0007669"/>
    <property type="project" value="InterPro"/>
</dbReference>
<dbReference type="RefSeq" id="WP_010265694.1">
    <property type="nucleotide sequence ID" value="NZ_CAEG01000017.1"/>
</dbReference>
<keyword evidence="8" id="KW-0413">Isomerase</keyword>
<dbReference type="PANTHER" id="PTHR13710">
    <property type="entry name" value="DNA HELICASE RECQ FAMILY MEMBER"/>
    <property type="match status" value="1"/>
</dbReference>
<dbReference type="GO" id="GO:0003677">
    <property type="term" value="F:DNA binding"/>
    <property type="evidence" value="ECO:0007669"/>
    <property type="project" value="UniProtKB-KW"/>
</dbReference>